<protein>
    <submittedName>
        <fullName evidence="1">Uncharacterized protein</fullName>
    </submittedName>
</protein>
<organism evidence="1 2">
    <name type="scientific">Chitinasiproducens palmae</name>
    <dbReference type="NCBI Taxonomy" id="1770053"/>
    <lineage>
        <taxon>Bacteria</taxon>
        <taxon>Pseudomonadati</taxon>
        <taxon>Pseudomonadota</taxon>
        <taxon>Betaproteobacteria</taxon>
        <taxon>Burkholderiales</taxon>
        <taxon>Burkholderiaceae</taxon>
        <taxon>Chitinasiproducens</taxon>
    </lineage>
</organism>
<dbReference type="Proteomes" id="UP000243719">
    <property type="component" value="Unassembled WGS sequence"/>
</dbReference>
<dbReference type="EMBL" id="FNLO01000002">
    <property type="protein sequence ID" value="SDV47089.1"/>
    <property type="molecule type" value="Genomic_DNA"/>
</dbReference>
<sequence length="1431" mass="157613">MPLDSLEHLAARRRAVGAFDHRRAIDDRAPARAARSHGGAAGPAVRRSDVARAIFYAVLLCTNTHAARRLPRGGGAIPERSTLPAHVDGRPADDREAAAIATDAHPTTGVAWRDTVRGASSEVRQRVTRLPAAETRPSRTRRALALHAEGPAGGVARLPRSADMTERRGTAMPSSTAVAPLSTTMPQASRCRGVSYNASHEAVEVSGDRDRDLLAELRDSHCDGAALQWHDCQHDMLKFGALLDEARTLPRAQLRERIRTSDGVQAIALPFFTQQQQAVGIMPKWPARGDALTDAFAERFAMHSWCRLLRHHFLQQPDAATALSSPLAAFDAVSNWAGCEPAFCGVAAARQAGVSPQVPFLATLLIALARNDTLYAPLASRPGGRALRPGLVPSDATHTVFQQYLSDTLWYAEKETALAVNPAPQVPDARTLRFDGVSFRGADGLSYARDAAVLDGAAPYACQRLPGGAAAVDRLFPIGTLKHTLRSVLNLLSGSEIDLPPGENEALFLAHRLVQAIAAWRAELVHTTVHPGWLVAQHLAYSSGIEPLSMPQLRRLWQHELYPRYAAKLDRFLRTPADQSPWLRTRLSLLPQLCETPGDQELISWIHFLRDDLPRQIGLVDGDGNDVETRRLWTWRLPWHEDGLVFYRTPAEHFHIIAAYFVERMQSLLVEANLWTLDAAASAAEEGDVRAFNNLTSWLGTLRDEQEAPVALALAQVQVGGDRKAAGLRAAMQRFRDALLAHPAVQANAAEALREAQASRSPISIRARAHALVTATRKPSAATTHHVFTVATLVGMLPVVGTVRELAHDISGGHILSSLIDGAELYLQVADVYGTAVDTLFSEEVTGCLQGGSAQLAEDDLRSVPLPDEGRAAQVVRRGAVYQELEEGTGAVIDDAAIIGYEPLAGTFRQVVLREIREATQLPPHRRYTVRVAEQFLVKLVKYTDRRGGFDAAFGARFAFSETSPPELTAAVLEAYAFFERHSPTFRRLFASGRDDGKKWTIHVSQGNRFRTVFGEHNNNLGENRIELGTNLDAEQIVYTSVSGEASMTYWRAVLHELVHAMTGLCDTAFDAFYDRQDNAVRRIRTHLDTLSPPMPGGAILSLVRRRRRRALQRTLLGAQGILDQAHLGMAEQRGPVVYFVDRILQECKTGWPERVMYLAGPRADTKRLGVMAAQRVGAATRMHEENDRLDRLWLNGLEVSADMLFSGEQLVRERAAVREWQSFVDKVAKRGVAPPGNWLDVYLFAPTYQLRAEAENQINRLLLDASNRSPTFKTLIQAWRVFSSGTRFWTFAMLGSDRRLVNPDARYIDVSDDRFIMTALGPQRASLARRVISGTVALLLHDIGFTMPADALRDRRWLGVLVEQRVLDELSLDEMLRVNGAMYPAETLSANEVGAISELRRAALLEDHYIETLISPRTPAPRPAAAAAAR</sequence>
<proteinExistence type="predicted"/>
<accession>A0A1H2PLX2</accession>
<reference evidence="2" key="1">
    <citation type="submission" date="2016-09" db="EMBL/GenBank/DDBJ databases">
        <authorList>
            <person name="Varghese N."/>
            <person name="Submissions S."/>
        </authorList>
    </citation>
    <scope>NUCLEOTIDE SEQUENCE [LARGE SCALE GENOMIC DNA]</scope>
    <source>
        <strain evidence="2">JS23</strain>
    </source>
</reference>
<evidence type="ECO:0000313" key="1">
    <source>
        <dbReference type="EMBL" id="SDV47089.1"/>
    </source>
</evidence>
<evidence type="ECO:0000313" key="2">
    <source>
        <dbReference type="Proteomes" id="UP000243719"/>
    </source>
</evidence>
<gene>
    <name evidence="1" type="ORF">SAMN05216551_102261</name>
</gene>
<keyword evidence="2" id="KW-1185">Reference proteome</keyword>
<name>A0A1H2PLX2_9BURK</name>